<evidence type="ECO:0000313" key="3">
    <source>
        <dbReference type="Proteomes" id="UP000637578"/>
    </source>
</evidence>
<keyword evidence="1" id="KW-0812">Transmembrane</keyword>
<reference evidence="2" key="1">
    <citation type="journal article" date="2014" name="Int. J. Syst. Evol. Microbiol.">
        <title>Complete genome sequence of Corynebacterium casei LMG S-19264T (=DSM 44701T), isolated from a smear-ripened cheese.</title>
        <authorList>
            <consortium name="US DOE Joint Genome Institute (JGI-PGF)"/>
            <person name="Walter F."/>
            <person name="Albersmeier A."/>
            <person name="Kalinowski J."/>
            <person name="Ruckert C."/>
        </authorList>
    </citation>
    <scope>NUCLEOTIDE SEQUENCE</scope>
    <source>
        <strain evidence="2">CGMCC 4.5737</strain>
    </source>
</reference>
<organism evidence="2 3">
    <name type="scientific">Longimycelium tulufanense</name>
    <dbReference type="NCBI Taxonomy" id="907463"/>
    <lineage>
        <taxon>Bacteria</taxon>
        <taxon>Bacillati</taxon>
        <taxon>Actinomycetota</taxon>
        <taxon>Actinomycetes</taxon>
        <taxon>Pseudonocardiales</taxon>
        <taxon>Pseudonocardiaceae</taxon>
        <taxon>Longimycelium</taxon>
    </lineage>
</organism>
<protein>
    <submittedName>
        <fullName evidence="2">Uncharacterized protein</fullName>
    </submittedName>
</protein>
<gene>
    <name evidence="2" type="ORF">GCM10012275_23590</name>
</gene>
<dbReference type="EMBL" id="BMMK01000009">
    <property type="protein sequence ID" value="GGM51933.1"/>
    <property type="molecule type" value="Genomic_DNA"/>
</dbReference>
<feature type="transmembrane region" description="Helical" evidence="1">
    <location>
        <begin position="12"/>
        <end position="31"/>
    </location>
</feature>
<keyword evidence="3" id="KW-1185">Reference proteome</keyword>
<name>A0A8J3C7V2_9PSEU</name>
<reference evidence="2" key="2">
    <citation type="submission" date="2020-09" db="EMBL/GenBank/DDBJ databases">
        <authorList>
            <person name="Sun Q."/>
            <person name="Zhou Y."/>
        </authorList>
    </citation>
    <scope>NUCLEOTIDE SEQUENCE</scope>
    <source>
        <strain evidence="2">CGMCC 4.5737</strain>
    </source>
</reference>
<comment type="caution">
    <text evidence="2">The sequence shown here is derived from an EMBL/GenBank/DDBJ whole genome shotgun (WGS) entry which is preliminary data.</text>
</comment>
<evidence type="ECO:0000313" key="2">
    <source>
        <dbReference type="EMBL" id="GGM51933.1"/>
    </source>
</evidence>
<accession>A0A8J3C7V2</accession>
<dbReference type="AlphaFoldDB" id="A0A8J3C7V2"/>
<proteinExistence type="predicted"/>
<keyword evidence="1" id="KW-0472">Membrane</keyword>
<dbReference type="Proteomes" id="UP000637578">
    <property type="component" value="Unassembled WGS sequence"/>
</dbReference>
<sequence length="212" mass="24188">MQLHLAVGEPLILHVMASWGPVAWLLFLLLLRGLVQAYLSLPHAWVFRRFALPIVAKRRGWAYEVEPVGLVKRIPNVVCRISGTYCGYRFEAVQIEESNLNDSTSTRTTLHVNGLGNLPYASIKLNLLTRKVRVHSDPVTKKVIPGSPFEKWLKWNLRHGCTFETGLGFASTKWSSSIYPGKLRRKIRFLARAARRFPDEARVVHPNHERAK</sequence>
<keyword evidence="1" id="KW-1133">Transmembrane helix</keyword>
<dbReference type="RefSeq" id="WP_189056896.1">
    <property type="nucleotide sequence ID" value="NZ_BMMK01000009.1"/>
</dbReference>
<evidence type="ECO:0000256" key="1">
    <source>
        <dbReference type="SAM" id="Phobius"/>
    </source>
</evidence>